<dbReference type="AlphaFoldDB" id="A0A8H5H5A0"/>
<dbReference type="PROSITE" id="PS50158">
    <property type="entry name" value="ZF_CCHC"/>
    <property type="match status" value="1"/>
</dbReference>
<evidence type="ECO:0000259" key="4">
    <source>
        <dbReference type="PROSITE" id="PS50158"/>
    </source>
</evidence>
<dbReference type="InterPro" id="IPR036875">
    <property type="entry name" value="Znf_CCHC_sf"/>
</dbReference>
<protein>
    <recommendedName>
        <fullName evidence="4">CCHC-type domain-containing protein</fullName>
    </recommendedName>
</protein>
<evidence type="ECO:0000256" key="1">
    <source>
        <dbReference type="ARBA" id="ARBA00022664"/>
    </source>
</evidence>
<sequence length="515" mass="57180">MDEGISSERNRDNQSTEYRARITEEKKNRKLAPRQRQIQNRDAQGRLRAFREPTPALSSTPPTSSTSRSSSPDSYEFQPRSPTAPTSPPAIPDSPPADDEMTSSIEPFWGDRPDEYAQDFFRAFNRAMGDKTDDVKRRLFVNYLRADSEADEWYSALPPDVRADWGDIERAFHLRWPRSTIARKTAMEYEEEILAMKLKEEMLGQKEAVAGREVYTHIAWADQIGALVSRAGMAAGTTYIGLVHRALPALIRDRITATPTDWTAFLAIVRNIDIDYIKDGAAEAGKERERVRRFEERVRMLEAQASPTRAIRTQLAQTAITATPTRLGATHTETNPSLTAKGGQGSLTYGVTMQGGAGRGGGGPRPPRAPPTEADRAALRARLAEMVHHPDTDAGRTAHRAQQQAWATKHGPETRVTELTPYPLRPGTLAVNSNECFGCGLSGHIAPRCPLPPEQKLNIREADWRAICRNVLRIPFATPMRYVTIDDYGGVAAIEEIANIEEVEREQGNGDGPSE</sequence>
<dbReference type="Proteomes" id="UP000565441">
    <property type="component" value="Unassembled WGS sequence"/>
</dbReference>
<keyword evidence="2" id="KW-0479">Metal-binding</keyword>
<evidence type="ECO:0000256" key="2">
    <source>
        <dbReference type="PROSITE-ProRule" id="PRU00047"/>
    </source>
</evidence>
<organism evidence="5 6">
    <name type="scientific">Tricholomella constricta</name>
    <dbReference type="NCBI Taxonomy" id="117010"/>
    <lineage>
        <taxon>Eukaryota</taxon>
        <taxon>Fungi</taxon>
        <taxon>Dikarya</taxon>
        <taxon>Basidiomycota</taxon>
        <taxon>Agaricomycotina</taxon>
        <taxon>Agaricomycetes</taxon>
        <taxon>Agaricomycetidae</taxon>
        <taxon>Agaricales</taxon>
        <taxon>Tricholomatineae</taxon>
        <taxon>Lyophyllaceae</taxon>
        <taxon>Tricholomella</taxon>
    </lineage>
</organism>
<keyword evidence="6" id="KW-1185">Reference proteome</keyword>
<gene>
    <name evidence="5" type="ORF">D9615_007223</name>
</gene>
<dbReference type="GO" id="GO:0006397">
    <property type="term" value="P:mRNA processing"/>
    <property type="evidence" value="ECO:0007669"/>
    <property type="project" value="UniProtKB-KW"/>
</dbReference>
<feature type="region of interest" description="Disordered" evidence="3">
    <location>
        <begin position="328"/>
        <end position="347"/>
    </location>
</feature>
<feature type="region of interest" description="Disordered" evidence="3">
    <location>
        <begin position="1"/>
        <end position="111"/>
    </location>
</feature>
<name>A0A8H5H5A0_9AGAR</name>
<reference evidence="5 6" key="1">
    <citation type="journal article" date="2020" name="ISME J.">
        <title>Uncovering the hidden diversity of litter-decomposition mechanisms in mushroom-forming fungi.</title>
        <authorList>
            <person name="Floudas D."/>
            <person name="Bentzer J."/>
            <person name="Ahren D."/>
            <person name="Johansson T."/>
            <person name="Persson P."/>
            <person name="Tunlid A."/>
        </authorList>
    </citation>
    <scope>NUCLEOTIDE SEQUENCE [LARGE SCALE GENOMIC DNA]</scope>
    <source>
        <strain evidence="5 6">CBS 661.87</strain>
    </source>
</reference>
<keyword evidence="2" id="KW-0863">Zinc-finger</keyword>
<dbReference type="GO" id="GO:0008270">
    <property type="term" value="F:zinc ion binding"/>
    <property type="evidence" value="ECO:0007669"/>
    <property type="project" value="UniProtKB-KW"/>
</dbReference>
<accession>A0A8H5H5A0</accession>
<dbReference type="EMBL" id="JAACJP010000026">
    <property type="protein sequence ID" value="KAF5376886.1"/>
    <property type="molecule type" value="Genomic_DNA"/>
</dbReference>
<feature type="compositionally biased region" description="Basic and acidic residues" evidence="3">
    <location>
        <begin position="1"/>
        <end position="27"/>
    </location>
</feature>
<keyword evidence="2" id="KW-0862">Zinc</keyword>
<dbReference type="OrthoDB" id="2678560at2759"/>
<keyword evidence="1" id="KW-0507">mRNA processing</keyword>
<feature type="region of interest" description="Disordered" evidence="3">
    <location>
        <begin position="392"/>
        <end position="412"/>
    </location>
</feature>
<dbReference type="InterPro" id="IPR001878">
    <property type="entry name" value="Znf_CCHC"/>
</dbReference>
<comment type="caution">
    <text evidence="5">The sequence shown here is derived from an EMBL/GenBank/DDBJ whole genome shotgun (WGS) entry which is preliminary data.</text>
</comment>
<dbReference type="GO" id="GO:0003676">
    <property type="term" value="F:nucleic acid binding"/>
    <property type="evidence" value="ECO:0007669"/>
    <property type="project" value="InterPro"/>
</dbReference>
<proteinExistence type="predicted"/>
<feature type="compositionally biased region" description="Low complexity" evidence="3">
    <location>
        <begin position="53"/>
        <end position="84"/>
    </location>
</feature>
<feature type="compositionally biased region" description="Pro residues" evidence="3">
    <location>
        <begin position="85"/>
        <end position="95"/>
    </location>
</feature>
<evidence type="ECO:0000313" key="6">
    <source>
        <dbReference type="Proteomes" id="UP000565441"/>
    </source>
</evidence>
<feature type="region of interest" description="Disordered" evidence="3">
    <location>
        <begin position="352"/>
        <end position="374"/>
    </location>
</feature>
<feature type="domain" description="CCHC-type" evidence="4">
    <location>
        <begin position="436"/>
        <end position="450"/>
    </location>
</feature>
<evidence type="ECO:0000256" key="3">
    <source>
        <dbReference type="SAM" id="MobiDB-lite"/>
    </source>
</evidence>
<dbReference type="SUPFAM" id="SSF57756">
    <property type="entry name" value="Retrovirus zinc finger-like domains"/>
    <property type="match status" value="1"/>
</dbReference>
<feature type="compositionally biased region" description="Gly residues" evidence="3">
    <location>
        <begin position="353"/>
        <end position="363"/>
    </location>
</feature>
<evidence type="ECO:0000313" key="5">
    <source>
        <dbReference type="EMBL" id="KAF5376886.1"/>
    </source>
</evidence>